<feature type="transmembrane region" description="Helical" evidence="2">
    <location>
        <begin position="285"/>
        <end position="302"/>
    </location>
</feature>
<feature type="transmembrane region" description="Helical" evidence="2">
    <location>
        <begin position="1592"/>
        <end position="1612"/>
    </location>
</feature>
<feature type="region of interest" description="Disordered" evidence="1">
    <location>
        <begin position="845"/>
        <end position="868"/>
    </location>
</feature>
<dbReference type="Proteomes" id="UP000006906">
    <property type="component" value="Chromosome 2"/>
</dbReference>
<dbReference type="PaxDb" id="3055-EDP06662"/>
<feature type="compositionally biased region" description="Polar residues" evidence="1">
    <location>
        <begin position="1336"/>
        <end position="1350"/>
    </location>
</feature>
<evidence type="ECO:0000313" key="3">
    <source>
        <dbReference type="EMBL" id="PNW86297.1"/>
    </source>
</evidence>
<organism evidence="3 4">
    <name type="scientific">Chlamydomonas reinhardtii</name>
    <name type="common">Chlamydomonas smithii</name>
    <dbReference type="NCBI Taxonomy" id="3055"/>
    <lineage>
        <taxon>Eukaryota</taxon>
        <taxon>Viridiplantae</taxon>
        <taxon>Chlorophyta</taxon>
        <taxon>core chlorophytes</taxon>
        <taxon>Chlorophyceae</taxon>
        <taxon>CS clade</taxon>
        <taxon>Chlamydomonadales</taxon>
        <taxon>Chlamydomonadaceae</taxon>
        <taxon>Chlamydomonas</taxon>
    </lineage>
</organism>
<dbReference type="PANTHER" id="PTHR23361">
    <property type="entry name" value="MUCIN"/>
    <property type="match status" value="1"/>
</dbReference>
<sequence length="1657" mass="168937">MSEPTVSPRPTVPEASRGPVVGTRMSGSHSSSGTDDEVSLGVGTHASNSTARQDTGGVSSSDVKAAAVAVTPFKLPPRLRDRGAGSGTSRSAARIVAQDAVMLLAQLLFFINHVRRLLDACVCEGQADLLTPLAGYPCAASLRGRIAFLIFQPRGTLRTVLQLPPGELWVPLVTAVMLAQLLALLLLPRRLYASGPRWVCIPLVGLLPKAASLASFLAFPGARLSSYFGTYLPLEGAITLWQQAVYNYSFWPGMVVLLAHCSLSTAICVVVGATPAGRQLFSAPWVLAQTYACAVLAAALSLQQSLHTAAARSGPGGPAAPQQQGAAKAVDEGATTLQRWGSGTASAPPTADVSPVTQAEETSPAVSRRRSLSQVGSALMQKLAWVLGAQSGGSGAEPCSGACSCSRSPCGVGSLASSILSSATTSEAPSAAGSGSHTAAVSLAKATGATAATAAAEGYTPHSGSARSSATSSRPNSTEMALAMLAAQAITPVQYPAAALRPTPAPIVSQPALPPLYQPQPPVSIAAAATAAAAARAAKAAAKERKAAMLPPAVGAFSLKQPTGLSKWTIVEDKEFQAPAPPSANLALASSLDAINRLSTRSGRFARYRSRAPMQRVYMKVPWAEPEQLPGNFLERLNMALSEGVDVMAVGVAARAGCIELVIDVVPRPGGAFDSAGELTPADRTARAQLLLQAVDAADVAAEHQLQALLLDSHSMLEEAVLGGLLSDADPSSWVETLHLQPPPDSEVLTQACGRVWVSRWDAANRQWVPERVGGIRPSELPRITALEPPCILHAHPQQRRGGSVRPPAASLHVTVSNAESAPAFSARCRGRYLPVVQHQPLRSLATSGGVPSANASESGGSAGSSASRLARVAADAMVAGADEVPKGAAPGPGPAVVQVELQAGLPRNGLVIVECKVGKLLSNWRPVMVTDDPALAAEVYSLFSSSATATASSESVASDDGNDDQVTRDDLLTDLGLWLDYIEVLGLTGSTTAAATPVDSSAHLDGAVLDDATAAGGPGEPAGPGALINSGNLPAAVAKAVKAAHAVVVAAEAAGGAALPPHLPALGGAAGAAAAVGPLARQPGSLDFGGGLAALYGTPCYRSHMAGIAVTLLEFAVDRGWTHTTGMLVSQLLASGVGWDEVLGRCSGGLTLLHRAVRSGHAGMVQLVVALGEAHGTPFDWQAVSVDQGDGGEGTGAEGVTPLHLAAALPDGGRLAERILSEYQAACQLWAVATDSHGTRPLDCARASGHVHLVAGGTTWMRTNTNAFGITADARRTAAPGAAPAPMPAATGAGDRCPPSMATVAAAAGGGSGNFNPSDGSSYGASTASNAYSDMSSSVANGSLETSRMPTGTPTTNAAGTLVGNSPLGSPMPFVRSISTEPAADFSGAAAAASAAAVAAPAGKTADAARQGSGMIGLLRELPAALRAPFVNDGVSECCYVCAVGAAYVTWSCCYLVYQICMVTGVAGRMVKETRAHEMTGMLIFFTPHVLSAVLLCVNYAAWLRRREALVVAVTLTRSSAKLLPVLGLLPYPHSSTTYMTWAMDVLVEGLSPAFFEQMRGPLALAVRCVEGVATGLLYHRLGVMASLPGALAYALSWTLGSGLLTALLDVRNRSLMSRGRLRPVVVGGAAARAAALPGGQEKGGGTAEFPAKKLE</sequence>
<feature type="region of interest" description="Disordered" evidence="1">
    <location>
        <begin position="457"/>
        <end position="477"/>
    </location>
</feature>
<dbReference type="GeneID" id="5727298"/>
<feature type="compositionally biased region" description="Low complexity" evidence="1">
    <location>
        <begin position="1351"/>
        <end position="1362"/>
    </location>
</feature>
<dbReference type="ExpressionAtlas" id="A0A2K3E0L3">
    <property type="expression patterns" value="differential"/>
</dbReference>
<feature type="transmembrane region" description="Helical" evidence="2">
    <location>
        <begin position="250"/>
        <end position="273"/>
    </location>
</feature>
<feature type="compositionally biased region" description="Polar residues" evidence="1">
    <location>
        <begin position="355"/>
        <end position="365"/>
    </location>
</feature>
<reference evidence="3 4" key="1">
    <citation type="journal article" date="2007" name="Science">
        <title>The Chlamydomonas genome reveals the evolution of key animal and plant functions.</title>
        <authorList>
            <person name="Merchant S.S."/>
            <person name="Prochnik S.E."/>
            <person name="Vallon O."/>
            <person name="Harris E.H."/>
            <person name="Karpowicz S.J."/>
            <person name="Witman G.B."/>
            <person name="Terry A."/>
            <person name="Salamov A."/>
            <person name="Fritz-Laylin L.K."/>
            <person name="Marechal-Drouard L."/>
            <person name="Marshall W.F."/>
            <person name="Qu L.H."/>
            <person name="Nelson D.R."/>
            <person name="Sanderfoot A.A."/>
            <person name="Spalding M.H."/>
            <person name="Kapitonov V.V."/>
            <person name="Ren Q."/>
            <person name="Ferris P."/>
            <person name="Lindquist E."/>
            <person name="Shapiro H."/>
            <person name="Lucas S.M."/>
            <person name="Grimwood J."/>
            <person name="Schmutz J."/>
            <person name="Cardol P."/>
            <person name="Cerutti H."/>
            <person name="Chanfreau G."/>
            <person name="Chen C.L."/>
            <person name="Cognat V."/>
            <person name="Croft M.T."/>
            <person name="Dent R."/>
            <person name="Dutcher S."/>
            <person name="Fernandez E."/>
            <person name="Fukuzawa H."/>
            <person name="Gonzalez-Ballester D."/>
            <person name="Gonzalez-Halphen D."/>
            <person name="Hallmann A."/>
            <person name="Hanikenne M."/>
            <person name="Hippler M."/>
            <person name="Inwood W."/>
            <person name="Jabbari K."/>
            <person name="Kalanon M."/>
            <person name="Kuras R."/>
            <person name="Lefebvre P.A."/>
            <person name="Lemaire S.D."/>
            <person name="Lobanov A.V."/>
            <person name="Lohr M."/>
            <person name="Manuell A."/>
            <person name="Meier I."/>
            <person name="Mets L."/>
            <person name="Mittag M."/>
            <person name="Mittelmeier T."/>
            <person name="Moroney J.V."/>
            <person name="Moseley J."/>
            <person name="Napoli C."/>
            <person name="Nedelcu A.M."/>
            <person name="Niyogi K."/>
            <person name="Novoselov S.V."/>
            <person name="Paulsen I.T."/>
            <person name="Pazour G."/>
            <person name="Purton S."/>
            <person name="Ral J.P."/>
            <person name="Riano-Pachon D.M."/>
            <person name="Riekhof W."/>
            <person name="Rymarquis L."/>
            <person name="Schroda M."/>
            <person name="Stern D."/>
            <person name="Umen J."/>
            <person name="Willows R."/>
            <person name="Wilson N."/>
            <person name="Zimmer S.L."/>
            <person name="Allmer J."/>
            <person name="Balk J."/>
            <person name="Bisova K."/>
            <person name="Chen C.J."/>
            <person name="Elias M."/>
            <person name="Gendler K."/>
            <person name="Hauser C."/>
            <person name="Lamb M.R."/>
            <person name="Ledford H."/>
            <person name="Long J.C."/>
            <person name="Minagawa J."/>
            <person name="Page M.D."/>
            <person name="Pan J."/>
            <person name="Pootakham W."/>
            <person name="Roje S."/>
            <person name="Rose A."/>
            <person name="Stahlberg E."/>
            <person name="Terauchi A.M."/>
            <person name="Yang P."/>
            <person name="Ball S."/>
            <person name="Bowler C."/>
            <person name="Dieckmann C.L."/>
            <person name="Gladyshev V.N."/>
            <person name="Green P."/>
            <person name="Jorgensen R."/>
            <person name="Mayfield S."/>
            <person name="Mueller-Roeber B."/>
            <person name="Rajamani S."/>
            <person name="Sayre R.T."/>
            <person name="Brokstein P."/>
            <person name="Dubchak I."/>
            <person name="Goodstein D."/>
            <person name="Hornick L."/>
            <person name="Huang Y.W."/>
            <person name="Jhaveri J."/>
            <person name="Luo Y."/>
            <person name="Martinez D."/>
            <person name="Ngau W.C."/>
            <person name="Otillar B."/>
            <person name="Poliakov A."/>
            <person name="Porter A."/>
            <person name="Szajkowski L."/>
            <person name="Werner G."/>
            <person name="Zhou K."/>
            <person name="Grigoriev I.V."/>
            <person name="Rokhsar D.S."/>
            <person name="Grossman A.R."/>
        </authorList>
    </citation>
    <scope>NUCLEOTIDE SEQUENCE [LARGE SCALE GENOMIC DNA]</scope>
    <source>
        <strain evidence="4">CC-503</strain>
    </source>
</reference>
<feature type="transmembrane region" description="Helical" evidence="2">
    <location>
        <begin position="199"/>
        <end position="219"/>
    </location>
</feature>
<dbReference type="SUPFAM" id="SSF48403">
    <property type="entry name" value="Ankyrin repeat"/>
    <property type="match status" value="1"/>
</dbReference>
<gene>
    <name evidence="3" type="ORF">CHLRE_02g080750v5</name>
</gene>
<evidence type="ECO:0000313" key="4">
    <source>
        <dbReference type="Proteomes" id="UP000006906"/>
    </source>
</evidence>
<feature type="region of interest" description="Disordered" evidence="1">
    <location>
        <begin position="311"/>
        <end position="370"/>
    </location>
</feature>
<dbReference type="OrthoDB" id="543645at2759"/>
<feature type="region of interest" description="Disordered" evidence="1">
    <location>
        <begin position="1"/>
        <end position="60"/>
    </location>
</feature>
<feature type="compositionally biased region" description="Low complexity" evidence="1">
    <location>
        <begin position="463"/>
        <end position="477"/>
    </location>
</feature>
<feature type="compositionally biased region" description="Low complexity" evidence="1">
    <location>
        <begin position="311"/>
        <end position="328"/>
    </location>
</feature>
<dbReference type="PANTHER" id="PTHR23361:SF20">
    <property type="entry name" value="MRH DOMAIN-CONTAINING PROTEIN"/>
    <property type="match status" value="1"/>
</dbReference>
<dbReference type="EMBL" id="CM008963">
    <property type="protein sequence ID" value="PNW86297.1"/>
    <property type="molecule type" value="Genomic_DNA"/>
</dbReference>
<dbReference type="KEGG" id="cre:CHLRE_02g080750v5"/>
<dbReference type="OMA" id="QWVPERV"/>
<feature type="region of interest" description="Disordered" evidence="1">
    <location>
        <begin position="1336"/>
        <end position="1364"/>
    </location>
</feature>
<keyword evidence="2" id="KW-0812">Transmembrane</keyword>
<dbReference type="InParanoid" id="A0A2K3E0L3"/>
<accession>A0A2K3E0L3</accession>
<evidence type="ECO:0000256" key="1">
    <source>
        <dbReference type="SAM" id="MobiDB-lite"/>
    </source>
</evidence>
<dbReference type="Gene3D" id="1.25.40.20">
    <property type="entry name" value="Ankyrin repeat-containing domain"/>
    <property type="match status" value="1"/>
</dbReference>
<protein>
    <submittedName>
        <fullName evidence="3">Uncharacterized protein</fullName>
    </submittedName>
</protein>
<feature type="compositionally biased region" description="Polar residues" evidence="1">
    <location>
        <begin position="335"/>
        <end position="347"/>
    </location>
</feature>
<dbReference type="RefSeq" id="XP_042926866.1">
    <property type="nucleotide sequence ID" value="XM_043059232.1"/>
</dbReference>
<feature type="compositionally biased region" description="Polar residues" evidence="1">
    <location>
        <begin position="45"/>
        <end position="57"/>
    </location>
</feature>
<keyword evidence="2" id="KW-1133">Transmembrane helix</keyword>
<proteinExistence type="predicted"/>
<evidence type="ECO:0000256" key="2">
    <source>
        <dbReference type="SAM" id="Phobius"/>
    </source>
</evidence>
<dbReference type="InterPro" id="IPR036770">
    <property type="entry name" value="Ankyrin_rpt-contain_sf"/>
</dbReference>
<keyword evidence="4" id="KW-1185">Reference proteome</keyword>
<feature type="transmembrane region" description="Helical" evidence="2">
    <location>
        <begin position="1484"/>
        <end position="1504"/>
    </location>
</feature>
<name>A0A2K3E0L3_CHLRE</name>
<feature type="transmembrane region" description="Helical" evidence="2">
    <location>
        <begin position="168"/>
        <end position="187"/>
    </location>
</feature>
<feature type="compositionally biased region" description="Low complexity" evidence="1">
    <location>
        <begin position="853"/>
        <end position="868"/>
    </location>
</feature>
<keyword evidence="2" id="KW-0472">Membrane</keyword>
<dbReference type="Gramene" id="PNW86297">
    <property type="protein sequence ID" value="PNW86297"/>
    <property type="gene ID" value="CHLRE_02g080750v5"/>
</dbReference>